<keyword evidence="5" id="KW-0540">Nuclease</keyword>
<dbReference type="GO" id="GO:0009307">
    <property type="term" value="P:DNA restriction-modification system"/>
    <property type="evidence" value="ECO:0007669"/>
    <property type="project" value="UniProtKB-KW"/>
</dbReference>
<dbReference type="Gene3D" id="1.10.287.1120">
    <property type="entry name" value="Bipartite methylase S protein"/>
    <property type="match status" value="1"/>
</dbReference>
<sequence length="425" mass="46814">MSFDIVTPGDWPRSSVSKYCQVQLGKMLQNDPSGEDDELLPYLRAISISKNGVDLSHQFAMWIKPHEKAKYRLRPDDVLVSEGGDAGRTAHFKSEGEYYFQNAINRVRPLNNGQIESRYLFYWFTYLKLAGYVDLICNVATIAHFTAEKVKAAPFALPPLTTQRRIVALLDERTAQIDGLITRKKALLERLAEKRQAIITQAVTKGLKPAAATKDSGIDWLGQIPAHWDALPLRRLADRVVTGRTPPAAAGDFFTDSDVPWYTPGDFEGLFLADAEKSLTADAFSEGYAVQFPANSVLLVGIGATLGKVAVAPMTCSSNQQINAITANGETDPIFLAYSLHAFRAEVRMSASGNTLPILNQEKTKAIIMTRPPYAEQAAIGAFLREQDRKIEAVVEKVETSIKLLVERRSALVTNAVTGQIEGLQ</sequence>
<dbReference type="GO" id="GO:0003677">
    <property type="term" value="F:DNA binding"/>
    <property type="evidence" value="ECO:0007669"/>
    <property type="project" value="UniProtKB-KW"/>
</dbReference>
<accession>A0A5C6U9N1</accession>
<keyword evidence="2" id="KW-0680">Restriction system</keyword>
<dbReference type="CDD" id="cd17290">
    <property type="entry name" value="RMtype1_S_AleSS8ORF2795P_TRD1-CR1_like"/>
    <property type="match status" value="1"/>
</dbReference>
<evidence type="ECO:0000256" key="2">
    <source>
        <dbReference type="ARBA" id="ARBA00022747"/>
    </source>
</evidence>
<gene>
    <name evidence="5" type="ORF">FSZ31_11320</name>
</gene>
<dbReference type="InterPro" id="IPR044946">
    <property type="entry name" value="Restrct_endonuc_typeI_TRD_sf"/>
</dbReference>
<comment type="similarity">
    <text evidence="1">Belongs to the type-I restriction system S methylase family.</text>
</comment>
<evidence type="ECO:0000313" key="6">
    <source>
        <dbReference type="Proteomes" id="UP000321129"/>
    </source>
</evidence>
<keyword evidence="5" id="KW-0378">Hydrolase</keyword>
<organism evidence="5 6">
    <name type="scientific">Flavisphingopyxis soli</name>
    <dbReference type="NCBI Taxonomy" id="2601267"/>
    <lineage>
        <taxon>Bacteria</taxon>
        <taxon>Pseudomonadati</taxon>
        <taxon>Pseudomonadota</taxon>
        <taxon>Alphaproteobacteria</taxon>
        <taxon>Sphingomonadales</taxon>
        <taxon>Sphingopyxidaceae</taxon>
        <taxon>Flavisphingopyxis</taxon>
    </lineage>
</organism>
<dbReference type="Proteomes" id="UP000321129">
    <property type="component" value="Unassembled WGS sequence"/>
</dbReference>
<keyword evidence="5" id="KW-0255">Endonuclease</keyword>
<comment type="caution">
    <text evidence="5">The sequence shown here is derived from an EMBL/GenBank/DDBJ whole genome shotgun (WGS) entry which is preliminary data.</text>
</comment>
<dbReference type="Gene3D" id="3.90.220.20">
    <property type="entry name" value="DNA methylase specificity domains"/>
    <property type="match status" value="2"/>
</dbReference>
<dbReference type="SUPFAM" id="SSF116734">
    <property type="entry name" value="DNA methylase specificity domain"/>
    <property type="match status" value="2"/>
</dbReference>
<dbReference type="EMBL" id="VOPY01000003">
    <property type="protein sequence ID" value="TXC68268.1"/>
    <property type="molecule type" value="Genomic_DNA"/>
</dbReference>
<dbReference type="RefSeq" id="WP_147123502.1">
    <property type="nucleotide sequence ID" value="NZ_VOPY01000003.1"/>
</dbReference>
<evidence type="ECO:0000256" key="1">
    <source>
        <dbReference type="ARBA" id="ARBA00010923"/>
    </source>
</evidence>
<keyword evidence="6" id="KW-1185">Reference proteome</keyword>
<evidence type="ECO:0000313" key="5">
    <source>
        <dbReference type="EMBL" id="TXC68268.1"/>
    </source>
</evidence>
<dbReference type="Pfam" id="PF01420">
    <property type="entry name" value="Methylase_S"/>
    <property type="match status" value="2"/>
</dbReference>
<feature type="domain" description="Type I restriction modification DNA specificity" evidence="4">
    <location>
        <begin position="21"/>
        <end position="189"/>
    </location>
</feature>
<dbReference type="PANTHER" id="PTHR30408:SF12">
    <property type="entry name" value="TYPE I RESTRICTION ENZYME MJAVIII SPECIFICITY SUBUNIT"/>
    <property type="match status" value="1"/>
</dbReference>
<feature type="domain" description="Type I restriction modification DNA specificity" evidence="4">
    <location>
        <begin position="241"/>
        <end position="392"/>
    </location>
</feature>
<evidence type="ECO:0000259" key="4">
    <source>
        <dbReference type="Pfam" id="PF01420"/>
    </source>
</evidence>
<dbReference type="PANTHER" id="PTHR30408">
    <property type="entry name" value="TYPE-1 RESTRICTION ENZYME ECOKI SPECIFICITY PROTEIN"/>
    <property type="match status" value="1"/>
</dbReference>
<keyword evidence="3" id="KW-0238">DNA-binding</keyword>
<dbReference type="InterPro" id="IPR052021">
    <property type="entry name" value="Type-I_RS_S_subunit"/>
</dbReference>
<evidence type="ECO:0000256" key="3">
    <source>
        <dbReference type="ARBA" id="ARBA00023125"/>
    </source>
</evidence>
<dbReference type="OrthoDB" id="512700at2"/>
<name>A0A5C6U9N1_9SPHN</name>
<proteinExistence type="inferred from homology"/>
<dbReference type="AlphaFoldDB" id="A0A5C6U9N1"/>
<reference evidence="5 6" key="1">
    <citation type="submission" date="2019-08" db="EMBL/GenBank/DDBJ databases">
        <title>Sphingorhabdus soil sp. nov., isolated from arctic soil.</title>
        <authorList>
            <person name="Liu Y."/>
        </authorList>
    </citation>
    <scope>NUCLEOTIDE SEQUENCE [LARGE SCALE GENOMIC DNA]</scope>
    <source>
        <strain evidence="5 6">D-2Q-5-6</strain>
    </source>
</reference>
<dbReference type="GO" id="GO:0004519">
    <property type="term" value="F:endonuclease activity"/>
    <property type="evidence" value="ECO:0007669"/>
    <property type="project" value="UniProtKB-KW"/>
</dbReference>
<dbReference type="InterPro" id="IPR000055">
    <property type="entry name" value="Restrct_endonuc_typeI_TRD"/>
</dbReference>
<protein>
    <submittedName>
        <fullName evidence="5">Restriction endonuclease subunit S</fullName>
    </submittedName>
</protein>